<gene>
    <name evidence="1" type="ORF">RCOM_1733880</name>
</gene>
<evidence type="ECO:0000313" key="1">
    <source>
        <dbReference type="EMBL" id="EEF46742.1"/>
    </source>
</evidence>
<name>B9RPH1_RICCO</name>
<proteinExistence type="predicted"/>
<protein>
    <submittedName>
        <fullName evidence="1">Uncharacterized protein</fullName>
    </submittedName>
</protein>
<reference evidence="2" key="1">
    <citation type="journal article" date="2010" name="Nat. Biotechnol.">
        <title>Draft genome sequence of the oilseed species Ricinus communis.</title>
        <authorList>
            <person name="Chan A.P."/>
            <person name="Crabtree J."/>
            <person name="Zhao Q."/>
            <person name="Lorenzi H."/>
            <person name="Orvis J."/>
            <person name="Puiu D."/>
            <person name="Melake-Berhan A."/>
            <person name="Jones K.M."/>
            <person name="Redman J."/>
            <person name="Chen G."/>
            <person name="Cahoon E.B."/>
            <person name="Gedil M."/>
            <person name="Stanke M."/>
            <person name="Haas B.J."/>
            <person name="Wortman J.R."/>
            <person name="Fraser-Liggett C.M."/>
            <person name="Ravel J."/>
            <person name="Rabinowicz P.D."/>
        </authorList>
    </citation>
    <scope>NUCLEOTIDE SEQUENCE [LARGE SCALE GENOMIC DNA]</scope>
    <source>
        <strain evidence="2">cv. Hale</strain>
    </source>
</reference>
<sequence>MKNIDGQKCTHCGGSKHTWETCFKIHGYPEWWYELQAKKKRDGEEAVSVSKDRMITTGQGANSVGQASVATSDMTLSLIPAEAHNVNAGTIILGTSTKSKKAYDQWILGSL</sequence>
<evidence type="ECO:0000313" key="2">
    <source>
        <dbReference type="Proteomes" id="UP000008311"/>
    </source>
</evidence>
<dbReference type="Proteomes" id="UP000008311">
    <property type="component" value="Unassembled WGS sequence"/>
</dbReference>
<dbReference type="AlphaFoldDB" id="B9RPH1"/>
<accession>B9RPH1</accession>
<keyword evidence="2" id="KW-1185">Reference proteome</keyword>
<dbReference type="EMBL" id="EQ973794">
    <property type="protein sequence ID" value="EEF46742.1"/>
    <property type="molecule type" value="Genomic_DNA"/>
</dbReference>
<organism evidence="1 2">
    <name type="scientific">Ricinus communis</name>
    <name type="common">Castor bean</name>
    <dbReference type="NCBI Taxonomy" id="3988"/>
    <lineage>
        <taxon>Eukaryota</taxon>
        <taxon>Viridiplantae</taxon>
        <taxon>Streptophyta</taxon>
        <taxon>Embryophyta</taxon>
        <taxon>Tracheophyta</taxon>
        <taxon>Spermatophyta</taxon>
        <taxon>Magnoliopsida</taxon>
        <taxon>eudicotyledons</taxon>
        <taxon>Gunneridae</taxon>
        <taxon>Pentapetalae</taxon>
        <taxon>rosids</taxon>
        <taxon>fabids</taxon>
        <taxon>Malpighiales</taxon>
        <taxon>Euphorbiaceae</taxon>
        <taxon>Acalyphoideae</taxon>
        <taxon>Acalypheae</taxon>
        <taxon>Ricinus</taxon>
    </lineage>
</organism>
<dbReference type="InParanoid" id="B9RPH1"/>